<dbReference type="InterPro" id="IPR016032">
    <property type="entry name" value="Sig_transdc_resp-reg_C-effctor"/>
</dbReference>
<protein>
    <submittedName>
        <fullName evidence="9">DNA-binding response regulator</fullName>
    </submittedName>
</protein>
<dbReference type="GO" id="GO:0003677">
    <property type="term" value="F:DNA binding"/>
    <property type="evidence" value="ECO:0007669"/>
    <property type="project" value="UniProtKB-KW"/>
</dbReference>
<organism evidence="9 10">
    <name type="scientific">Oceanococcus atlanticus</name>
    <dbReference type="NCBI Taxonomy" id="1317117"/>
    <lineage>
        <taxon>Bacteria</taxon>
        <taxon>Pseudomonadati</taxon>
        <taxon>Pseudomonadota</taxon>
        <taxon>Gammaproteobacteria</taxon>
        <taxon>Chromatiales</taxon>
        <taxon>Oceanococcaceae</taxon>
        <taxon>Oceanococcus</taxon>
    </lineage>
</organism>
<dbReference type="EMBL" id="AQQV01000003">
    <property type="protein sequence ID" value="ORE86101.1"/>
    <property type="molecule type" value="Genomic_DNA"/>
</dbReference>
<dbReference type="InterPro" id="IPR011006">
    <property type="entry name" value="CheY-like_superfamily"/>
</dbReference>
<dbReference type="InterPro" id="IPR000792">
    <property type="entry name" value="Tscrpt_reg_LuxR_C"/>
</dbReference>
<dbReference type="STRING" id="1317117.ATO7_12428"/>
<feature type="domain" description="Response regulatory" evidence="8">
    <location>
        <begin position="1"/>
        <end position="115"/>
    </location>
</feature>
<dbReference type="PROSITE" id="PS50110">
    <property type="entry name" value="RESPONSE_REGULATORY"/>
    <property type="match status" value="1"/>
</dbReference>
<keyword evidence="3" id="KW-0805">Transcription regulation</keyword>
<dbReference type="AlphaFoldDB" id="A0A1Y1SBV6"/>
<keyword evidence="2" id="KW-0902">Two-component regulatory system</keyword>
<dbReference type="SMART" id="SM00421">
    <property type="entry name" value="HTH_LUXR"/>
    <property type="match status" value="1"/>
</dbReference>
<dbReference type="CDD" id="cd17535">
    <property type="entry name" value="REC_NarL-like"/>
    <property type="match status" value="1"/>
</dbReference>
<name>A0A1Y1SBV6_9GAMM</name>
<dbReference type="PRINTS" id="PR00038">
    <property type="entry name" value="HTHLUXR"/>
</dbReference>
<dbReference type="GO" id="GO:0006355">
    <property type="term" value="P:regulation of DNA-templated transcription"/>
    <property type="evidence" value="ECO:0007669"/>
    <property type="project" value="InterPro"/>
</dbReference>
<evidence type="ECO:0000256" key="5">
    <source>
        <dbReference type="ARBA" id="ARBA00023163"/>
    </source>
</evidence>
<dbReference type="Pfam" id="PF00072">
    <property type="entry name" value="Response_reg"/>
    <property type="match status" value="1"/>
</dbReference>
<evidence type="ECO:0000313" key="9">
    <source>
        <dbReference type="EMBL" id="ORE86101.1"/>
    </source>
</evidence>
<dbReference type="SUPFAM" id="SSF46894">
    <property type="entry name" value="C-terminal effector domain of the bipartite response regulators"/>
    <property type="match status" value="1"/>
</dbReference>
<dbReference type="SMART" id="SM00448">
    <property type="entry name" value="REC"/>
    <property type="match status" value="1"/>
</dbReference>
<dbReference type="InterPro" id="IPR058245">
    <property type="entry name" value="NreC/VraR/RcsB-like_REC"/>
</dbReference>
<dbReference type="SUPFAM" id="SSF52172">
    <property type="entry name" value="CheY-like"/>
    <property type="match status" value="1"/>
</dbReference>
<feature type="modified residue" description="4-aspartylphosphate" evidence="6">
    <location>
        <position position="50"/>
    </location>
</feature>
<evidence type="ECO:0000259" key="8">
    <source>
        <dbReference type="PROSITE" id="PS50110"/>
    </source>
</evidence>
<dbReference type="GO" id="GO:0000160">
    <property type="term" value="P:phosphorelay signal transduction system"/>
    <property type="evidence" value="ECO:0007669"/>
    <property type="project" value="UniProtKB-KW"/>
</dbReference>
<evidence type="ECO:0000313" key="10">
    <source>
        <dbReference type="Proteomes" id="UP000192342"/>
    </source>
</evidence>
<evidence type="ECO:0000256" key="3">
    <source>
        <dbReference type="ARBA" id="ARBA00023015"/>
    </source>
</evidence>
<feature type="domain" description="HTH luxR-type" evidence="7">
    <location>
        <begin position="138"/>
        <end position="203"/>
    </location>
</feature>
<keyword evidence="10" id="KW-1185">Reference proteome</keyword>
<accession>A0A1Y1SBV6</accession>
<reference evidence="9 10" key="1">
    <citation type="submission" date="2013-04" db="EMBL/GenBank/DDBJ databases">
        <title>Oceanococcus atlanticus 22II-S10r2 Genome Sequencing.</title>
        <authorList>
            <person name="Lai Q."/>
            <person name="Li G."/>
            <person name="Shao Z."/>
        </authorList>
    </citation>
    <scope>NUCLEOTIDE SEQUENCE [LARGE SCALE GENOMIC DNA]</scope>
    <source>
        <strain evidence="9 10">22II-S10r2</strain>
    </source>
</reference>
<dbReference type="PROSITE" id="PS00622">
    <property type="entry name" value="HTH_LUXR_1"/>
    <property type="match status" value="1"/>
</dbReference>
<evidence type="ECO:0000259" key="7">
    <source>
        <dbReference type="PROSITE" id="PS50043"/>
    </source>
</evidence>
<evidence type="ECO:0000256" key="6">
    <source>
        <dbReference type="PROSITE-ProRule" id="PRU00169"/>
    </source>
</evidence>
<dbReference type="InterPro" id="IPR039420">
    <property type="entry name" value="WalR-like"/>
</dbReference>
<gene>
    <name evidence="9" type="ORF">ATO7_12428</name>
</gene>
<evidence type="ECO:0000256" key="4">
    <source>
        <dbReference type="ARBA" id="ARBA00023125"/>
    </source>
</evidence>
<dbReference type="Pfam" id="PF00196">
    <property type="entry name" value="GerE"/>
    <property type="match status" value="1"/>
</dbReference>
<keyword evidence="1 6" id="KW-0597">Phosphoprotein</keyword>
<dbReference type="PROSITE" id="PS50043">
    <property type="entry name" value="HTH_LUXR_2"/>
    <property type="match status" value="1"/>
</dbReference>
<dbReference type="PANTHER" id="PTHR43214">
    <property type="entry name" value="TWO-COMPONENT RESPONSE REGULATOR"/>
    <property type="match status" value="1"/>
</dbReference>
<dbReference type="Proteomes" id="UP000192342">
    <property type="component" value="Unassembled WGS sequence"/>
</dbReference>
<keyword evidence="4 9" id="KW-0238">DNA-binding</keyword>
<comment type="caution">
    <text evidence="9">The sequence shown here is derived from an EMBL/GenBank/DDBJ whole genome shotgun (WGS) entry which is preliminary data.</text>
</comment>
<evidence type="ECO:0000256" key="1">
    <source>
        <dbReference type="ARBA" id="ARBA00022553"/>
    </source>
</evidence>
<dbReference type="PANTHER" id="PTHR43214:SF3">
    <property type="entry name" value="RESPONSE REGULATOR UVRY"/>
    <property type="match status" value="1"/>
</dbReference>
<dbReference type="RefSeq" id="WP_206044917.1">
    <property type="nucleotide sequence ID" value="NZ_AQQV01000003.1"/>
</dbReference>
<keyword evidence="5" id="KW-0804">Transcription</keyword>
<dbReference type="Gene3D" id="3.40.50.2300">
    <property type="match status" value="1"/>
</dbReference>
<dbReference type="CDD" id="cd06170">
    <property type="entry name" value="LuxR_C_like"/>
    <property type="match status" value="1"/>
</dbReference>
<evidence type="ECO:0000256" key="2">
    <source>
        <dbReference type="ARBA" id="ARBA00023012"/>
    </source>
</evidence>
<proteinExistence type="predicted"/>
<sequence length="211" mass="22933">MSVDDHKIIHRAISHMASQAQDIVVVGEASTGEEALDYIEALRPTIVLMDLNMPGIGGIEATERITAEYPHIEVIIVSAHTHEPYPSRAFAAGASGFLCKDCEETEMLKAIRRVHAGGRYISAEIAGDLSARLVGGVARSPFDELSEREMSVALKITAGHTTQRIADMLHISPNTVSTYRRRIYDKLAVANDVELTLAAFRHGLVGDVLDS</sequence>
<dbReference type="InterPro" id="IPR001789">
    <property type="entry name" value="Sig_transdc_resp-reg_receiver"/>
</dbReference>